<reference evidence="3 4" key="1">
    <citation type="submission" date="2020-10" db="EMBL/GenBank/DDBJ databases">
        <title>Pygocentrus nattereri (red-bellied piranha) genome, fPygNat1, primary haplotype.</title>
        <authorList>
            <person name="Myers G."/>
            <person name="Meyer A."/>
            <person name="Karagic N."/>
            <person name="Pippel M."/>
            <person name="Winkler S."/>
            <person name="Tracey A."/>
            <person name="Wood J."/>
            <person name="Formenti G."/>
            <person name="Howe K."/>
            <person name="Fedrigo O."/>
            <person name="Jarvis E.D."/>
        </authorList>
    </citation>
    <scope>NUCLEOTIDE SEQUENCE [LARGE SCALE GENOMIC DNA]</scope>
</reference>
<dbReference type="STRING" id="42514.ENSPNAP00000006193"/>
<feature type="compositionally biased region" description="Pro residues" evidence="1">
    <location>
        <begin position="65"/>
        <end position="74"/>
    </location>
</feature>
<evidence type="ECO:0000313" key="3">
    <source>
        <dbReference type="Ensembl" id="ENSPNAP00000006193.1"/>
    </source>
</evidence>
<reference evidence="3" key="3">
    <citation type="submission" date="2025-09" db="UniProtKB">
        <authorList>
            <consortium name="Ensembl"/>
        </authorList>
    </citation>
    <scope>IDENTIFICATION</scope>
</reference>
<dbReference type="GeneTree" id="ENSGT00940000161313"/>
<dbReference type="Gene3D" id="2.60.120.260">
    <property type="entry name" value="Galactose-binding domain-like"/>
    <property type="match status" value="1"/>
</dbReference>
<dbReference type="GeneID" id="108437057"/>
<evidence type="ECO:0000256" key="1">
    <source>
        <dbReference type="SAM" id="MobiDB-lite"/>
    </source>
</evidence>
<dbReference type="Pfam" id="PF04300">
    <property type="entry name" value="FBA"/>
    <property type="match status" value="1"/>
</dbReference>
<dbReference type="InterPro" id="IPR008979">
    <property type="entry name" value="Galactose-bd-like_sf"/>
</dbReference>
<dbReference type="PANTHER" id="PTHR12125:SF1">
    <property type="entry name" value="F-BOX ONLY PROTEIN 50"/>
    <property type="match status" value="1"/>
</dbReference>
<dbReference type="GO" id="GO:0061630">
    <property type="term" value="F:ubiquitin protein ligase activity"/>
    <property type="evidence" value="ECO:0007669"/>
    <property type="project" value="TreeGrafter"/>
</dbReference>
<dbReference type="GO" id="GO:0019005">
    <property type="term" value="C:SCF ubiquitin ligase complex"/>
    <property type="evidence" value="ECO:0007669"/>
    <property type="project" value="TreeGrafter"/>
</dbReference>
<feature type="domain" description="FBA" evidence="2">
    <location>
        <begin position="51"/>
        <end position="231"/>
    </location>
</feature>
<accession>A0A3B4C351</accession>
<name>A0A3B4C351_PYGNA</name>
<keyword evidence="4" id="KW-1185">Reference proteome</keyword>
<dbReference type="AlphaFoldDB" id="A0A3B4C351"/>
<dbReference type="SUPFAM" id="SSF49785">
    <property type="entry name" value="Galactose-binding domain-like"/>
    <property type="match status" value="1"/>
</dbReference>
<gene>
    <name evidence="3" type="primary">NCCRP1</name>
</gene>
<feature type="region of interest" description="Disordered" evidence="1">
    <location>
        <begin position="39"/>
        <end position="80"/>
    </location>
</feature>
<dbReference type="FunFam" id="2.60.120.260:FF:000012">
    <property type="entry name" value="F-box only protein 2"/>
    <property type="match status" value="1"/>
</dbReference>
<dbReference type="CTD" id="342897"/>
<dbReference type="GO" id="GO:0005737">
    <property type="term" value="C:cytoplasm"/>
    <property type="evidence" value="ECO:0007669"/>
    <property type="project" value="TreeGrafter"/>
</dbReference>
<sequence length="236" mass="26586">MADEWKQKCDQLWQLGANGVPTPDGVDWKAVYEKKPLGRNLLKNPAPHGVSHSSAPPEREVTGIPPSPDQPPQFEPTGDFSGWSTSTEVLPYDTSGIPPGVVVCYLPQFRWFSMEQHIDLKAEGLWDELLDTFQPDIAVEDWYEESQLHASIYELNVKLLAADGQTVIKEHTCSPTENMENYSHDWKQVSHVFSGYGPGVRYICFRHKLKNQFMVEFFGTLVTDSSVVIKSTRSAS</sequence>
<dbReference type="InterPro" id="IPR007397">
    <property type="entry name" value="F-box-assoc_dom"/>
</dbReference>
<organism evidence="3 4">
    <name type="scientific">Pygocentrus nattereri</name>
    <name type="common">Red-bellied piranha</name>
    <dbReference type="NCBI Taxonomy" id="42514"/>
    <lineage>
        <taxon>Eukaryota</taxon>
        <taxon>Metazoa</taxon>
        <taxon>Chordata</taxon>
        <taxon>Craniata</taxon>
        <taxon>Vertebrata</taxon>
        <taxon>Euteleostomi</taxon>
        <taxon>Actinopterygii</taxon>
        <taxon>Neopterygii</taxon>
        <taxon>Teleostei</taxon>
        <taxon>Ostariophysi</taxon>
        <taxon>Characiformes</taxon>
        <taxon>Characoidei</taxon>
        <taxon>Pygocentrus</taxon>
    </lineage>
</organism>
<evidence type="ECO:0000313" key="4">
    <source>
        <dbReference type="Proteomes" id="UP001501920"/>
    </source>
</evidence>
<dbReference type="GO" id="GO:0036503">
    <property type="term" value="P:ERAD pathway"/>
    <property type="evidence" value="ECO:0007669"/>
    <property type="project" value="TreeGrafter"/>
</dbReference>
<dbReference type="InterPro" id="IPR039752">
    <property type="entry name" value="F-box_only"/>
</dbReference>
<dbReference type="SMART" id="SM01198">
    <property type="entry name" value="FBA"/>
    <property type="match status" value="1"/>
</dbReference>
<dbReference type="PANTHER" id="PTHR12125">
    <property type="entry name" value="F-BOX ONLY PROTEIN 6-LIKE PROTEIN"/>
    <property type="match status" value="1"/>
</dbReference>
<evidence type="ECO:0000259" key="2">
    <source>
        <dbReference type="PROSITE" id="PS51114"/>
    </source>
</evidence>
<dbReference type="RefSeq" id="XP_017569384.1">
    <property type="nucleotide sequence ID" value="XM_017713895.2"/>
</dbReference>
<dbReference type="PROSITE" id="PS51114">
    <property type="entry name" value="FBA"/>
    <property type="match status" value="1"/>
</dbReference>
<dbReference type="OMA" id="DGDFSGW"/>
<dbReference type="Proteomes" id="UP001501920">
    <property type="component" value="Chromosome 23"/>
</dbReference>
<protein>
    <recommendedName>
        <fullName evidence="2">FBA domain-containing protein</fullName>
    </recommendedName>
</protein>
<proteinExistence type="predicted"/>
<dbReference type="Ensembl" id="ENSPNAT00000003994.2">
    <property type="protein sequence ID" value="ENSPNAP00000006193.1"/>
    <property type="gene ID" value="ENSPNAG00000012248.2"/>
</dbReference>
<dbReference type="GO" id="GO:0006516">
    <property type="term" value="P:glycoprotein catabolic process"/>
    <property type="evidence" value="ECO:0007669"/>
    <property type="project" value="TreeGrafter"/>
</dbReference>
<dbReference type="GO" id="GO:0031146">
    <property type="term" value="P:SCF-dependent proteasomal ubiquitin-dependent protein catabolic process"/>
    <property type="evidence" value="ECO:0007669"/>
    <property type="project" value="TreeGrafter"/>
</dbReference>
<dbReference type="OrthoDB" id="1107553at2759"/>
<reference evidence="3" key="2">
    <citation type="submission" date="2025-08" db="UniProtKB">
        <authorList>
            <consortium name="Ensembl"/>
        </authorList>
    </citation>
    <scope>IDENTIFICATION</scope>
</reference>